<organism evidence="4 5">
    <name type="scientific">Anaerostipes amylophilus</name>
    <dbReference type="NCBI Taxonomy" id="2981779"/>
    <lineage>
        <taxon>Bacteria</taxon>
        <taxon>Bacillati</taxon>
        <taxon>Bacillota</taxon>
        <taxon>Clostridia</taxon>
        <taxon>Lachnospirales</taxon>
        <taxon>Lachnospiraceae</taxon>
        <taxon>Anaerostipes</taxon>
    </lineage>
</organism>
<dbReference type="SUPFAM" id="SSF141868">
    <property type="entry name" value="EAL domain-like"/>
    <property type="match status" value="1"/>
</dbReference>
<dbReference type="PROSITE" id="PS50113">
    <property type="entry name" value="PAC"/>
    <property type="match status" value="1"/>
</dbReference>
<dbReference type="InterPro" id="IPR001633">
    <property type="entry name" value="EAL_dom"/>
</dbReference>
<comment type="caution">
    <text evidence="4">The sequence shown here is derived from an EMBL/GenBank/DDBJ whole genome shotgun (WGS) entry which is preliminary data.</text>
</comment>
<dbReference type="NCBIfam" id="TIGR00254">
    <property type="entry name" value="GGDEF"/>
    <property type="match status" value="1"/>
</dbReference>
<dbReference type="PROSITE" id="PS50883">
    <property type="entry name" value="EAL"/>
    <property type="match status" value="1"/>
</dbReference>
<dbReference type="InterPro" id="IPR000700">
    <property type="entry name" value="PAS-assoc_C"/>
</dbReference>
<dbReference type="SMART" id="SM00052">
    <property type="entry name" value="EAL"/>
    <property type="match status" value="1"/>
</dbReference>
<dbReference type="Pfam" id="PF00563">
    <property type="entry name" value="EAL"/>
    <property type="match status" value="1"/>
</dbReference>
<feature type="domain" description="EAL" evidence="2">
    <location>
        <begin position="671"/>
        <end position="925"/>
    </location>
</feature>
<feature type="domain" description="GGDEF" evidence="3">
    <location>
        <begin position="162"/>
        <end position="296"/>
    </location>
</feature>
<dbReference type="InterPro" id="IPR050706">
    <property type="entry name" value="Cyclic-di-GMP_PDE-like"/>
</dbReference>
<dbReference type="PANTHER" id="PTHR33121">
    <property type="entry name" value="CYCLIC DI-GMP PHOSPHODIESTERASE PDEF"/>
    <property type="match status" value="1"/>
</dbReference>
<name>A0ABV1ISN5_9FIRM</name>
<proteinExistence type="predicted"/>
<feature type="domain" description="GGDEF" evidence="3">
    <location>
        <begin position="524"/>
        <end position="662"/>
    </location>
</feature>
<feature type="domain" description="PAC" evidence="1">
    <location>
        <begin position="79"/>
        <end position="131"/>
    </location>
</feature>
<dbReference type="PROSITE" id="PS50887">
    <property type="entry name" value="GGDEF"/>
    <property type="match status" value="2"/>
</dbReference>
<evidence type="ECO:0000259" key="1">
    <source>
        <dbReference type="PROSITE" id="PS50113"/>
    </source>
</evidence>
<dbReference type="SMART" id="SM00267">
    <property type="entry name" value="GGDEF"/>
    <property type="match status" value="1"/>
</dbReference>
<evidence type="ECO:0000313" key="4">
    <source>
        <dbReference type="EMBL" id="MEQ2710215.1"/>
    </source>
</evidence>
<dbReference type="Pfam" id="PF00990">
    <property type="entry name" value="GGDEF"/>
    <property type="match status" value="2"/>
</dbReference>
<dbReference type="SUPFAM" id="SSF55073">
    <property type="entry name" value="Nucleotide cyclase"/>
    <property type="match status" value="2"/>
</dbReference>
<dbReference type="Gene3D" id="3.20.20.450">
    <property type="entry name" value="EAL domain"/>
    <property type="match status" value="1"/>
</dbReference>
<dbReference type="CDD" id="cd01949">
    <property type="entry name" value="GGDEF"/>
    <property type="match status" value="1"/>
</dbReference>
<dbReference type="Gene3D" id="3.30.70.270">
    <property type="match status" value="2"/>
</dbReference>
<dbReference type="InterPro" id="IPR043128">
    <property type="entry name" value="Rev_trsase/Diguanyl_cyclase"/>
</dbReference>
<dbReference type="InterPro" id="IPR035919">
    <property type="entry name" value="EAL_sf"/>
</dbReference>
<dbReference type="Gene3D" id="3.30.450.20">
    <property type="entry name" value="PAS domain"/>
    <property type="match status" value="1"/>
</dbReference>
<dbReference type="SUPFAM" id="SSF55785">
    <property type="entry name" value="PYP-like sensor domain (PAS domain)"/>
    <property type="match status" value="1"/>
</dbReference>
<dbReference type="InterPro" id="IPR000160">
    <property type="entry name" value="GGDEF_dom"/>
</dbReference>
<dbReference type="RefSeq" id="WP_349110375.1">
    <property type="nucleotide sequence ID" value="NZ_JBBNIN010000003.1"/>
</dbReference>
<dbReference type="EMBL" id="JBBNIN010000003">
    <property type="protein sequence ID" value="MEQ2710215.1"/>
    <property type="molecule type" value="Genomic_DNA"/>
</dbReference>
<sequence length="939" mass="109797">MEILQVNEDQQKKLATVLKNFRIQLFEYIVDEDKLVVYDDKFHIKRTVTDYMEYIDHKSKIHPDDREKVKQLYMEVKEDPVEIREIEKDGTISHTLLELTKFVDEATGKTILVGNAKDITEQKEHEKMLKEQAMKDPLTGIYNQIYGKMLINRYLNSKNPFEACGMILLDIDYFKAVNDHYGHLFGDKIILSLTDLLKKLFSDKNSVLVRAGGDEFVIFIANISNIELVRKNVQLMQNIRNISFEDNDCRFTCSAGVCYLPENISGYSYDQLFENADIALYKAKERGRNCYVYCDSLQHFTMMSTEHEEYEEELDARYFQNDIVATAFEIFEKTSNFDAAVNLLMRVIGTRVGLDRITVIRADIKNQEVYSDYQWNKKGIPKVLKEINKFDKKDFLTLFNNYGENGIIVLQYDDMEEYSPGAQKLLMQGDAKTVIYAAMYCEGRYTGAISYVVCKEKRNWSNEMLKQISEVTKIISTHFAKNEIMNHAYQGAVTRMEHDTLTGLISFERFHEEIERIILSNKTNNYLMIYTDFENFKYFNYKYGYTVGDQLLKDFCSSIISKIVDKHNLYFTRVVSDQFLMFRPARYEKDEYEKLIEEIEQKNIDFMLRQKERFPQSNVTLRTGVYYVTPECMSASYAIDVANYARQKVDNDSKCSVRFYDDEMQKRRTLENQIVNEMKEAIEQHQFKVYFQPKYSIKNREITGAEALIRWERENGEVLSPDSFISVYENNGKIVELDFYVFETVVKYLAKNQKEGRNQVPISINASSLHAMDSQTITLYMDILKKYDVDPSLVEIELTETAVVSEYESVRELFDEFQLHGIKTAMDDFGSGYSILNTIVDIPVDVIKIDRGFITSCLESDRGIYFLKHLIDMIRNLGYQIICEGVETDQQIEILKQIGCDEIQGYWYSKPLKEEDYDKLLQTENISKGGQYLQTDKKS</sequence>
<reference evidence="4 5" key="1">
    <citation type="submission" date="2024-04" db="EMBL/GenBank/DDBJ databases">
        <title>Human intestinal bacterial collection.</title>
        <authorList>
            <person name="Pauvert C."/>
            <person name="Hitch T.C.A."/>
            <person name="Clavel T."/>
        </authorList>
    </citation>
    <scope>NUCLEOTIDE SEQUENCE [LARGE SCALE GENOMIC DNA]</scope>
    <source>
        <strain evidence="4 5">CLA-AA-H249</strain>
    </source>
</reference>
<evidence type="ECO:0000259" key="3">
    <source>
        <dbReference type="PROSITE" id="PS50887"/>
    </source>
</evidence>
<evidence type="ECO:0000313" key="5">
    <source>
        <dbReference type="Proteomes" id="UP001482154"/>
    </source>
</evidence>
<dbReference type="CDD" id="cd01948">
    <property type="entry name" value="EAL"/>
    <property type="match status" value="1"/>
</dbReference>
<dbReference type="PANTHER" id="PTHR33121:SF79">
    <property type="entry name" value="CYCLIC DI-GMP PHOSPHODIESTERASE PDED-RELATED"/>
    <property type="match status" value="1"/>
</dbReference>
<accession>A0ABV1ISN5</accession>
<dbReference type="InterPro" id="IPR029787">
    <property type="entry name" value="Nucleotide_cyclase"/>
</dbReference>
<gene>
    <name evidence="4" type="ORF">AAAU51_03380</name>
</gene>
<protein>
    <submittedName>
        <fullName evidence="4">EAL domain-containing protein</fullName>
    </submittedName>
</protein>
<keyword evidence="5" id="KW-1185">Reference proteome</keyword>
<dbReference type="Proteomes" id="UP001482154">
    <property type="component" value="Unassembled WGS sequence"/>
</dbReference>
<dbReference type="InterPro" id="IPR035965">
    <property type="entry name" value="PAS-like_dom_sf"/>
</dbReference>
<evidence type="ECO:0000259" key="2">
    <source>
        <dbReference type="PROSITE" id="PS50883"/>
    </source>
</evidence>